<gene>
    <name evidence="2" type="ORF">D477_006984</name>
</gene>
<sequence>MDGSCDTYEKSIRATCTVDDWQGGIAELSAPAGRDRVCVAAYLGGLLVIGLAVAALYFLFGR</sequence>
<dbReference type="EMBL" id="ANPE02000093">
    <property type="protein sequence ID" value="EMY34931.1"/>
    <property type="molecule type" value="Genomic_DNA"/>
</dbReference>
<dbReference type="RefSeq" id="WP_005268249.1">
    <property type="nucleotide sequence ID" value="NZ_ANPE02000093.1"/>
</dbReference>
<keyword evidence="1" id="KW-1133">Transmembrane helix</keyword>
<dbReference type="Proteomes" id="UP000010729">
    <property type="component" value="Unassembled WGS sequence"/>
</dbReference>
<organism evidence="2 3">
    <name type="scientific">Arthrobacter crystallopoietes BAB-32</name>
    <dbReference type="NCBI Taxonomy" id="1246476"/>
    <lineage>
        <taxon>Bacteria</taxon>
        <taxon>Bacillati</taxon>
        <taxon>Actinomycetota</taxon>
        <taxon>Actinomycetes</taxon>
        <taxon>Micrococcales</taxon>
        <taxon>Micrococcaceae</taxon>
        <taxon>Crystallibacter</taxon>
    </lineage>
</organism>
<evidence type="ECO:0000313" key="3">
    <source>
        <dbReference type="Proteomes" id="UP000010729"/>
    </source>
</evidence>
<keyword evidence="3" id="KW-1185">Reference proteome</keyword>
<comment type="caution">
    <text evidence="2">The sequence shown here is derived from an EMBL/GenBank/DDBJ whole genome shotgun (WGS) entry which is preliminary data.</text>
</comment>
<accession>N1UX07</accession>
<name>N1UX07_9MICC</name>
<protein>
    <submittedName>
        <fullName evidence="2">Uncharacterized protein</fullName>
    </submittedName>
</protein>
<evidence type="ECO:0000313" key="2">
    <source>
        <dbReference type="EMBL" id="EMY34931.1"/>
    </source>
</evidence>
<keyword evidence="1" id="KW-0812">Transmembrane</keyword>
<proteinExistence type="predicted"/>
<keyword evidence="1" id="KW-0472">Membrane</keyword>
<dbReference type="AlphaFoldDB" id="N1UX07"/>
<reference evidence="2 3" key="1">
    <citation type="journal article" date="2013" name="Genome Announc.">
        <title>Draft Genome Sequence of Arthrobacter crystallopoietes Strain BAB-32, Revealing Genes for Bioremediation.</title>
        <authorList>
            <person name="Joshi M.N."/>
            <person name="Pandit A.S."/>
            <person name="Sharma A."/>
            <person name="Pandya R.V."/>
            <person name="Desai S.M."/>
            <person name="Saxena A.K."/>
            <person name="Bagatharia S.B."/>
        </authorList>
    </citation>
    <scope>NUCLEOTIDE SEQUENCE [LARGE SCALE GENOMIC DNA]</scope>
    <source>
        <strain evidence="2 3">BAB-32</strain>
    </source>
</reference>
<evidence type="ECO:0000256" key="1">
    <source>
        <dbReference type="SAM" id="Phobius"/>
    </source>
</evidence>
<feature type="transmembrane region" description="Helical" evidence="1">
    <location>
        <begin position="39"/>
        <end position="60"/>
    </location>
</feature>